<protein>
    <submittedName>
        <fullName evidence="1">Cytoplasmic protein</fullName>
    </submittedName>
</protein>
<proteinExistence type="predicted"/>
<comment type="caution">
    <text evidence="1">The sequence shown here is derived from an EMBL/GenBank/DDBJ whole genome shotgun (WGS) entry which is preliminary data.</text>
</comment>
<gene>
    <name evidence="1" type="ORF">OWR29_43840</name>
</gene>
<reference evidence="1" key="1">
    <citation type="submission" date="2022-11" db="EMBL/GenBank/DDBJ databases">
        <authorList>
            <person name="Somphong A."/>
            <person name="Phongsopitanun W."/>
        </authorList>
    </citation>
    <scope>NUCLEOTIDE SEQUENCE</scope>
    <source>
        <strain evidence="1">Pm04-4</strain>
    </source>
</reference>
<name>A0ABT4BHA7_9ACTN</name>
<organism evidence="1 2">
    <name type="scientific">Paractinoplanes pyxinae</name>
    <dbReference type="NCBI Taxonomy" id="2997416"/>
    <lineage>
        <taxon>Bacteria</taxon>
        <taxon>Bacillati</taxon>
        <taxon>Actinomycetota</taxon>
        <taxon>Actinomycetes</taxon>
        <taxon>Micromonosporales</taxon>
        <taxon>Micromonosporaceae</taxon>
        <taxon>Paractinoplanes</taxon>
    </lineage>
</organism>
<evidence type="ECO:0000313" key="1">
    <source>
        <dbReference type="EMBL" id="MCY1144973.1"/>
    </source>
</evidence>
<dbReference type="Proteomes" id="UP001151002">
    <property type="component" value="Unassembled WGS sequence"/>
</dbReference>
<accession>A0ABT4BHA7</accession>
<dbReference type="InterPro" id="IPR011051">
    <property type="entry name" value="RmlC_Cupin_sf"/>
</dbReference>
<evidence type="ECO:0000313" key="2">
    <source>
        <dbReference type="Proteomes" id="UP001151002"/>
    </source>
</evidence>
<dbReference type="EMBL" id="JAPNTZ010000023">
    <property type="protein sequence ID" value="MCY1144973.1"/>
    <property type="molecule type" value="Genomic_DNA"/>
</dbReference>
<dbReference type="Gene3D" id="2.60.120.10">
    <property type="entry name" value="Jelly Rolls"/>
    <property type="match status" value="1"/>
</dbReference>
<dbReference type="SUPFAM" id="SSF51182">
    <property type="entry name" value="RmlC-like cupins"/>
    <property type="match status" value="1"/>
</dbReference>
<keyword evidence="2" id="KW-1185">Reference proteome</keyword>
<sequence>MNDPVATNPELYSVVFENPRVRVLHYHDRPGDSTRPHHHPDSVMITMSSFRRRLVHSDRSVEVNLSAGEVRWLDAQDHSGHNIGETDTETLFVELKG</sequence>
<dbReference type="InterPro" id="IPR014710">
    <property type="entry name" value="RmlC-like_jellyroll"/>
</dbReference>
<dbReference type="RefSeq" id="WP_267569566.1">
    <property type="nucleotide sequence ID" value="NZ_JAPNTZ010000023.1"/>
</dbReference>